<dbReference type="Gene3D" id="3.40.50.1820">
    <property type="entry name" value="alpha/beta hydrolase"/>
    <property type="match status" value="1"/>
</dbReference>
<dbReference type="EMBL" id="JAVRRD010000001">
    <property type="protein sequence ID" value="KAK5065410.1"/>
    <property type="molecule type" value="Genomic_DNA"/>
</dbReference>
<dbReference type="Proteomes" id="UP001358417">
    <property type="component" value="Unassembled WGS sequence"/>
</dbReference>
<name>A0AAV9NTG6_9EURO</name>
<dbReference type="InterPro" id="IPR000073">
    <property type="entry name" value="AB_hydrolase_1"/>
</dbReference>
<dbReference type="GeneID" id="89969470"/>
<keyword evidence="1" id="KW-0732">Signal</keyword>
<feature type="domain" description="AB hydrolase-1" evidence="2">
    <location>
        <begin position="123"/>
        <end position="262"/>
    </location>
</feature>
<keyword evidence="4" id="KW-1185">Reference proteome</keyword>
<evidence type="ECO:0000259" key="2">
    <source>
        <dbReference type="Pfam" id="PF12697"/>
    </source>
</evidence>
<gene>
    <name evidence="3" type="ORF">LTR84_001248</name>
</gene>
<dbReference type="AlphaFoldDB" id="A0AAV9NTG6"/>
<evidence type="ECO:0000313" key="4">
    <source>
        <dbReference type="Proteomes" id="UP001358417"/>
    </source>
</evidence>
<feature type="signal peptide" evidence="1">
    <location>
        <begin position="1"/>
        <end position="20"/>
    </location>
</feature>
<feature type="chain" id="PRO_5043608912" description="AB hydrolase-1 domain-containing protein" evidence="1">
    <location>
        <begin position="21"/>
        <end position="405"/>
    </location>
</feature>
<dbReference type="InterPro" id="IPR029058">
    <property type="entry name" value="AB_hydrolase_fold"/>
</dbReference>
<accession>A0AAV9NTG6</accession>
<dbReference type="Pfam" id="PF12697">
    <property type="entry name" value="Abhydrolase_6"/>
    <property type="match status" value="1"/>
</dbReference>
<comment type="caution">
    <text evidence="3">The sequence shown here is derived from an EMBL/GenBank/DDBJ whole genome shotgun (WGS) entry which is preliminary data.</text>
</comment>
<dbReference type="SUPFAM" id="SSF53474">
    <property type="entry name" value="alpha/beta-Hydrolases"/>
    <property type="match status" value="1"/>
</dbReference>
<protein>
    <recommendedName>
        <fullName evidence="2">AB hydrolase-1 domain-containing protein</fullName>
    </recommendedName>
</protein>
<organism evidence="3 4">
    <name type="scientific">Exophiala bonariae</name>
    <dbReference type="NCBI Taxonomy" id="1690606"/>
    <lineage>
        <taxon>Eukaryota</taxon>
        <taxon>Fungi</taxon>
        <taxon>Dikarya</taxon>
        <taxon>Ascomycota</taxon>
        <taxon>Pezizomycotina</taxon>
        <taxon>Eurotiomycetes</taxon>
        <taxon>Chaetothyriomycetidae</taxon>
        <taxon>Chaetothyriales</taxon>
        <taxon>Herpotrichiellaceae</taxon>
        <taxon>Exophiala</taxon>
    </lineage>
</organism>
<sequence>MKLSASQLLISLGLCGIATRATPTARSSTERSSTSWTTENGTKCTKFSLVVPVNATNLILEGPRVDSSFDAVTYAWDGDTWSSANATERIKGTISVNTAFNIAAQLCIPSSGGKSDILQIATHGNSFDKRYWDAEVEPENYNYIRAATNAGYSIFTYDRLSVGGSDKPDAYDIVQAPVELEILRGVTEMARSGDISRLAARQIDTVLPDFTKFVHVGHSYGSILTSGLLAKYPDLTDGSILTGFIINPHGPQYQLGVRGYQLASEAFPEEFGHLGSGYICPGAKYNLHNSFFGGGDFDPKILDYGWKIKQPSTVGEGRSAIALLGLTAHNYTKPLQFFLAEFDAPVCNGDCKEAYNLTQIRETIYPNNPVVEVHIQPKTAHGFTLHRNATGGYEEMFRFFGRNGL</sequence>
<proteinExistence type="predicted"/>
<evidence type="ECO:0000256" key="1">
    <source>
        <dbReference type="SAM" id="SignalP"/>
    </source>
</evidence>
<evidence type="ECO:0000313" key="3">
    <source>
        <dbReference type="EMBL" id="KAK5065410.1"/>
    </source>
</evidence>
<dbReference type="RefSeq" id="XP_064712734.1">
    <property type="nucleotide sequence ID" value="XM_064844874.1"/>
</dbReference>
<reference evidence="3 4" key="1">
    <citation type="submission" date="2023-08" db="EMBL/GenBank/DDBJ databases">
        <title>Black Yeasts Isolated from many extreme environments.</title>
        <authorList>
            <person name="Coleine C."/>
            <person name="Stajich J.E."/>
            <person name="Selbmann L."/>
        </authorList>
    </citation>
    <scope>NUCLEOTIDE SEQUENCE [LARGE SCALE GENOMIC DNA]</scope>
    <source>
        <strain evidence="3 4">CCFEE 5792</strain>
    </source>
</reference>